<dbReference type="PROSITE" id="PS00636">
    <property type="entry name" value="DNAJ_1"/>
    <property type="match status" value="1"/>
</dbReference>
<dbReference type="Pfam" id="PF00226">
    <property type="entry name" value="DnaJ"/>
    <property type="match status" value="1"/>
</dbReference>
<feature type="domain" description="J" evidence="3">
    <location>
        <begin position="119"/>
        <end position="184"/>
    </location>
</feature>
<feature type="compositionally biased region" description="Low complexity" evidence="1">
    <location>
        <begin position="64"/>
        <end position="89"/>
    </location>
</feature>
<dbReference type="SUPFAM" id="SSF46565">
    <property type="entry name" value="Chaperone J-domain"/>
    <property type="match status" value="1"/>
</dbReference>
<sequence length="280" mass="30800">MTENDVSSVRGSRGRLAVLTDSTKRVEPGVPRVTSGGRGARNVSVDCLPRRAPEWVALRDRVDPSAPSTGSRSSASRSGAGRAAGATRRFSSDARLRGQNGGASDSASRDPPPRTSETAYYELLEVSPSATQAQIKAAYYRQSFICHPDKNAGSEHATLRFAQVSEAYNVLGNKALRRKYDRGLLDRAEAQAPGGASSARGAAGEASRPDAYPRRAAAFDFDAFYRAHYGEQLQREKERRDRREEVMRKRMQHNRDWGVFRMAEVTVWMMMAMAAGKRSL</sequence>
<evidence type="ECO:0000256" key="2">
    <source>
        <dbReference type="SAM" id="Phobius"/>
    </source>
</evidence>
<evidence type="ECO:0000256" key="1">
    <source>
        <dbReference type="SAM" id="MobiDB-lite"/>
    </source>
</evidence>
<feature type="region of interest" description="Disordered" evidence="1">
    <location>
        <begin position="1"/>
        <end position="46"/>
    </location>
</feature>
<gene>
    <name evidence="4" type="ORF">P4O66_000293</name>
</gene>
<keyword evidence="2" id="KW-1133">Transmembrane helix</keyword>
<feature type="transmembrane region" description="Helical" evidence="2">
    <location>
        <begin position="257"/>
        <end position="276"/>
    </location>
</feature>
<evidence type="ECO:0000313" key="5">
    <source>
        <dbReference type="Proteomes" id="UP001239994"/>
    </source>
</evidence>
<reference evidence="4" key="1">
    <citation type="submission" date="2023-03" db="EMBL/GenBank/DDBJ databases">
        <title>Electrophorus voltai genome.</title>
        <authorList>
            <person name="Bian C."/>
        </authorList>
    </citation>
    <scope>NUCLEOTIDE SEQUENCE</scope>
    <source>
        <strain evidence="4">CB-2022</strain>
        <tissue evidence="4">Muscle</tissue>
    </source>
</reference>
<dbReference type="Gene3D" id="1.10.287.110">
    <property type="entry name" value="DnaJ domain"/>
    <property type="match status" value="1"/>
</dbReference>
<dbReference type="PANTHER" id="PTHR44873">
    <property type="entry name" value="DNAJ HOMOLOG SUBFAMILY C MEMBER 30, MITOCHONDRIAL"/>
    <property type="match status" value="1"/>
</dbReference>
<dbReference type="SMART" id="SM00271">
    <property type="entry name" value="DnaJ"/>
    <property type="match status" value="1"/>
</dbReference>
<keyword evidence="5" id="KW-1185">Reference proteome</keyword>
<dbReference type="InterPro" id="IPR036869">
    <property type="entry name" value="J_dom_sf"/>
</dbReference>
<name>A0AAD8ZIT6_9TELE</name>
<dbReference type="EMBL" id="JAROKS010000010">
    <property type="protein sequence ID" value="KAK1800247.1"/>
    <property type="molecule type" value="Genomic_DNA"/>
</dbReference>
<keyword evidence="2" id="KW-0472">Membrane</keyword>
<feature type="compositionally biased region" description="Polar residues" evidence="1">
    <location>
        <begin position="1"/>
        <end position="10"/>
    </location>
</feature>
<dbReference type="PANTHER" id="PTHR44873:SF1">
    <property type="entry name" value="DNAJ HOMOLOG SUBFAMILY C MEMBER 30, MITOCHONDRIAL"/>
    <property type="match status" value="1"/>
</dbReference>
<dbReference type="CDD" id="cd06257">
    <property type="entry name" value="DnaJ"/>
    <property type="match status" value="1"/>
</dbReference>
<dbReference type="Proteomes" id="UP001239994">
    <property type="component" value="Unassembled WGS sequence"/>
</dbReference>
<dbReference type="PRINTS" id="PR00625">
    <property type="entry name" value="JDOMAIN"/>
</dbReference>
<dbReference type="InterPro" id="IPR018253">
    <property type="entry name" value="DnaJ_domain_CS"/>
</dbReference>
<comment type="caution">
    <text evidence="4">The sequence shown here is derived from an EMBL/GenBank/DDBJ whole genome shotgun (WGS) entry which is preliminary data.</text>
</comment>
<accession>A0AAD8ZIT6</accession>
<dbReference type="InterPro" id="IPR053025">
    <property type="entry name" value="Mito_ATP_Synthase-Asso"/>
</dbReference>
<evidence type="ECO:0000259" key="3">
    <source>
        <dbReference type="PROSITE" id="PS50076"/>
    </source>
</evidence>
<proteinExistence type="predicted"/>
<dbReference type="AlphaFoldDB" id="A0AAD8ZIT6"/>
<organism evidence="4 5">
    <name type="scientific">Electrophorus voltai</name>
    <dbReference type="NCBI Taxonomy" id="2609070"/>
    <lineage>
        <taxon>Eukaryota</taxon>
        <taxon>Metazoa</taxon>
        <taxon>Chordata</taxon>
        <taxon>Craniata</taxon>
        <taxon>Vertebrata</taxon>
        <taxon>Euteleostomi</taxon>
        <taxon>Actinopterygii</taxon>
        <taxon>Neopterygii</taxon>
        <taxon>Teleostei</taxon>
        <taxon>Ostariophysi</taxon>
        <taxon>Gymnotiformes</taxon>
        <taxon>Gymnotoidei</taxon>
        <taxon>Gymnotidae</taxon>
        <taxon>Electrophorus</taxon>
    </lineage>
</organism>
<evidence type="ECO:0000313" key="4">
    <source>
        <dbReference type="EMBL" id="KAK1800247.1"/>
    </source>
</evidence>
<feature type="compositionally biased region" description="Low complexity" evidence="1">
    <location>
        <begin position="190"/>
        <end position="206"/>
    </location>
</feature>
<dbReference type="InterPro" id="IPR001623">
    <property type="entry name" value="DnaJ_domain"/>
</dbReference>
<feature type="region of interest" description="Disordered" evidence="1">
    <location>
        <begin position="190"/>
        <end position="209"/>
    </location>
</feature>
<dbReference type="PROSITE" id="PS50076">
    <property type="entry name" value="DNAJ_2"/>
    <property type="match status" value="1"/>
</dbReference>
<protein>
    <recommendedName>
        <fullName evidence="3">J domain-containing protein</fullName>
    </recommendedName>
</protein>
<feature type="region of interest" description="Disordered" evidence="1">
    <location>
        <begin position="58"/>
        <end position="115"/>
    </location>
</feature>
<keyword evidence="2" id="KW-0812">Transmembrane</keyword>